<evidence type="ECO:0000256" key="2">
    <source>
        <dbReference type="ARBA" id="ARBA00022670"/>
    </source>
</evidence>
<dbReference type="GO" id="GO:0008233">
    <property type="term" value="F:peptidase activity"/>
    <property type="evidence" value="ECO:0007669"/>
    <property type="project" value="UniProtKB-KW"/>
</dbReference>
<dbReference type="InterPro" id="IPR050951">
    <property type="entry name" value="Retrovirus_Pol_polyprotein"/>
</dbReference>
<keyword evidence="12" id="KW-1185">Reference proteome</keyword>
<dbReference type="SUPFAM" id="SSF56672">
    <property type="entry name" value="DNA/RNA polymerases"/>
    <property type="match status" value="1"/>
</dbReference>
<evidence type="ECO:0000256" key="4">
    <source>
        <dbReference type="ARBA" id="ARBA00022695"/>
    </source>
</evidence>
<evidence type="ECO:0000259" key="10">
    <source>
        <dbReference type="PROSITE" id="PS50878"/>
    </source>
</evidence>
<evidence type="ECO:0000256" key="5">
    <source>
        <dbReference type="ARBA" id="ARBA00022722"/>
    </source>
</evidence>
<dbReference type="FunFam" id="3.30.70.270:FF:000020">
    <property type="entry name" value="Transposon Tf2-6 polyprotein-like Protein"/>
    <property type="match status" value="1"/>
</dbReference>
<sequence length="1151" mass="130709">MNKDNMADGSKGVSGHDLFKNSDSNQTPTSEVGSLLRSLSAGHDVTDPDIIIGPSSADVSSAVTPQQISQTSPTDPVALPSIGNVIPPQFFLQMMTMMQSMSDRLLQKPSERVKITDIFLPSFDPDGSVGVREWCNHISTAVSTYKLTDYDIRMKVNSLLKGRARIWADNWLVTTSTWDELRETIITTFEPENRYSRDILKFREHIYSPNKNISEFLSEGWLLWRRVTKDKLDNSDAVEAVIGMVSDERLRIELMNVRAKTVPELISVASSIRTKRPNMPPPHSNTPPQKRARFSQDHRNIPQCSFCNKLGHVWQNCRNRNESSHQIKQPIPSSSTAPTTAVNVSKYCSFCAKPGHTFDTCFRREKQVASNVNSITNDNKGKLNTMRMHVGKMEIDTVFDSGAECSVMRETVAKKIPGRRQQVVNYLRGLGPVPVISTNTLKTVCTINNINVEILFHVLPDFEMTTNVLIGSDLLSNTGLSVIITLNTATLVSQPQIMHVRSNSSIFSNLNHGLSDQSEIDQLLSLLNRYSYIFTNGFAKTRVNTGQLEIRLKNPDKYVERKPYRLTPIERQKVKSIVLELIENHIVRESKSPYSSPIILVKKKNGDDRLCVDYRELNSNTIRDHYPLPLIGDQIDQLAGGKYFHTLDMASGFHQIPISPESIEKTAFITPDGLYEYLTMPFGLCNAPSVYQRCINRALGQLLNPGSAHNGIDSIAQVYIDDVISKSYDFPSGLTYLERIFIALRDSGFSINVEKCSFFKRSIEYLGNIIEDGKVHPSPKKVDALLKAPIPTSVKQVRQFNGLAGYFRRFIPDFARIMVPLYNLTKQGVKWSWTNDHEEVRQKVIHHLTSSPVLTIFREGEPIELHTDASCLGFGAVLVQVINGRQHVVAYFSMRTTDIESRYHSYELETLAVVRAIKHFRHYLYGRKFKVITDCNALKASEHKKDLLPRIHRWWAYLQNFEFEIEYRKGERMQHADFFSRNPNSFTVNVMTRNLEWLVVEQHRDPQLRPIIDALHNGEAVPGYVLEGNALKYVRTDQVLGAQKLTMVPKSFQWSLINTFHTALKHVGWEKTLGKIKETYYFDKMNTIIREFVDNCVVCRISKQSSGATQVQLHSIPKPTVPFEVIHMDITGKLGTPQDQEYVVVTIDAYT</sequence>
<dbReference type="Pfam" id="PF17921">
    <property type="entry name" value="Integrase_H2C2"/>
    <property type="match status" value="1"/>
</dbReference>
<dbReference type="GO" id="GO:0006508">
    <property type="term" value="P:proteolysis"/>
    <property type="evidence" value="ECO:0007669"/>
    <property type="project" value="UniProtKB-KW"/>
</dbReference>
<dbReference type="GO" id="GO:0004519">
    <property type="term" value="F:endonuclease activity"/>
    <property type="evidence" value="ECO:0007669"/>
    <property type="project" value="UniProtKB-KW"/>
</dbReference>
<protein>
    <recommendedName>
        <fullName evidence="1">RNA-directed DNA polymerase</fullName>
        <ecNumber evidence="1">2.7.7.49</ecNumber>
    </recommendedName>
</protein>
<dbReference type="Gene3D" id="2.40.70.10">
    <property type="entry name" value="Acid Proteases"/>
    <property type="match status" value="1"/>
</dbReference>
<dbReference type="EC" id="2.7.7.49" evidence="1"/>
<dbReference type="Pfam" id="PF17917">
    <property type="entry name" value="RT_RNaseH"/>
    <property type="match status" value="1"/>
</dbReference>
<dbReference type="InterPro" id="IPR043128">
    <property type="entry name" value="Rev_trsase/Diguanyl_cyclase"/>
</dbReference>
<evidence type="ECO:0000313" key="12">
    <source>
        <dbReference type="Proteomes" id="UP000838756"/>
    </source>
</evidence>
<dbReference type="InterPro" id="IPR041588">
    <property type="entry name" value="Integrase_H2C2"/>
</dbReference>
<name>A0A8S4QY18_9NEOP</name>
<dbReference type="PANTHER" id="PTHR37984">
    <property type="entry name" value="PROTEIN CBG26694"/>
    <property type="match status" value="1"/>
</dbReference>
<dbReference type="PANTHER" id="PTHR37984:SF5">
    <property type="entry name" value="PROTEIN NYNRIN-LIKE"/>
    <property type="match status" value="1"/>
</dbReference>
<dbReference type="Pfam" id="PF00078">
    <property type="entry name" value="RVT_1"/>
    <property type="match status" value="1"/>
</dbReference>
<keyword evidence="6" id="KW-0255">Endonuclease</keyword>
<evidence type="ECO:0000256" key="1">
    <source>
        <dbReference type="ARBA" id="ARBA00012493"/>
    </source>
</evidence>
<dbReference type="CDD" id="cd09274">
    <property type="entry name" value="RNase_HI_RT_Ty3"/>
    <property type="match status" value="1"/>
</dbReference>
<dbReference type="Gene3D" id="4.10.60.10">
    <property type="entry name" value="Zinc finger, CCHC-type"/>
    <property type="match status" value="1"/>
</dbReference>
<reference evidence="11" key="1">
    <citation type="submission" date="2022-03" db="EMBL/GenBank/DDBJ databases">
        <authorList>
            <person name="Lindestad O."/>
        </authorList>
    </citation>
    <scope>NUCLEOTIDE SEQUENCE</scope>
</reference>
<keyword evidence="2" id="KW-0645">Protease</keyword>
<keyword evidence="3" id="KW-0808">Transferase</keyword>
<dbReference type="Proteomes" id="UP000838756">
    <property type="component" value="Unassembled WGS sequence"/>
</dbReference>
<proteinExistence type="predicted"/>
<accession>A0A8S4QY18</accession>
<dbReference type="AlphaFoldDB" id="A0A8S4QY18"/>
<feature type="compositionally biased region" description="Polar residues" evidence="9">
    <location>
        <begin position="21"/>
        <end position="32"/>
    </location>
</feature>
<dbReference type="InterPro" id="IPR041373">
    <property type="entry name" value="RT_RNaseH"/>
</dbReference>
<feature type="region of interest" description="Disordered" evidence="9">
    <location>
        <begin position="1"/>
        <end position="34"/>
    </location>
</feature>
<feature type="domain" description="Reverse transcriptase" evidence="10">
    <location>
        <begin position="582"/>
        <end position="770"/>
    </location>
</feature>
<keyword evidence="7" id="KW-0378">Hydrolase</keyword>
<dbReference type="Gene3D" id="3.10.20.370">
    <property type="match status" value="1"/>
</dbReference>
<feature type="region of interest" description="Disordered" evidence="9">
    <location>
        <begin position="274"/>
        <end position="293"/>
    </location>
</feature>
<keyword evidence="5" id="KW-0540">Nuclease</keyword>
<evidence type="ECO:0000256" key="8">
    <source>
        <dbReference type="ARBA" id="ARBA00022918"/>
    </source>
</evidence>
<dbReference type="FunFam" id="3.10.10.10:FF:000007">
    <property type="entry name" value="Retrovirus-related Pol polyprotein from transposon 17.6-like Protein"/>
    <property type="match status" value="1"/>
</dbReference>
<keyword evidence="4" id="KW-0548">Nucleotidyltransferase</keyword>
<dbReference type="Gene3D" id="3.30.70.270">
    <property type="match status" value="2"/>
</dbReference>
<dbReference type="InterPro" id="IPR043502">
    <property type="entry name" value="DNA/RNA_pol_sf"/>
</dbReference>
<dbReference type="OrthoDB" id="417598at2759"/>
<evidence type="ECO:0000256" key="7">
    <source>
        <dbReference type="ARBA" id="ARBA00022801"/>
    </source>
</evidence>
<evidence type="ECO:0000313" key="11">
    <source>
        <dbReference type="EMBL" id="CAH2227097.1"/>
    </source>
</evidence>
<keyword evidence="8" id="KW-0695">RNA-directed DNA polymerase</keyword>
<evidence type="ECO:0000256" key="6">
    <source>
        <dbReference type="ARBA" id="ARBA00022759"/>
    </source>
</evidence>
<dbReference type="Gene3D" id="1.10.340.70">
    <property type="match status" value="1"/>
</dbReference>
<dbReference type="CDD" id="cd01647">
    <property type="entry name" value="RT_LTR"/>
    <property type="match status" value="1"/>
</dbReference>
<dbReference type="PROSITE" id="PS50878">
    <property type="entry name" value="RT_POL"/>
    <property type="match status" value="1"/>
</dbReference>
<gene>
    <name evidence="11" type="primary">jg1579</name>
    <name evidence="11" type="ORF">PAEG_LOCUS7631</name>
</gene>
<dbReference type="SUPFAM" id="SSF50630">
    <property type="entry name" value="Acid proteases"/>
    <property type="match status" value="1"/>
</dbReference>
<dbReference type="GO" id="GO:0003964">
    <property type="term" value="F:RNA-directed DNA polymerase activity"/>
    <property type="evidence" value="ECO:0007669"/>
    <property type="project" value="UniProtKB-KW"/>
</dbReference>
<dbReference type="FunFam" id="3.10.20.370:FF:000001">
    <property type="entry name" value="Retrovirus-related Pol polyprotein from transposon 17.6-like protein"/>
    <property type="match status" value="1"/>
</dbReference>
<dbReference type="InterPro" id="IPR000477">
    <property type="entry name" value="RT_dom"/>
</dbReference>
<dbReference type="InterPro" id="IPR021109">
    <property type="entry name" value="Peptidase_aspartic_dom_sf"/>
</dbReference>
<organism evidence="11 12">
    <name type="scientific">Pararge aegeria aegeria</name>
    <dbReference type="NCBI Taxonomy" id="348720"/>
    <lineage>
        <taxon>Eukaryota</taxon>
        <taxon>Metazoa</taxon>
        <taxon>Ecdysozoa</taxon>
        <taxon>Arthropoda</taxon>
        <taxon>Hexapoda</taxon>
        <taxon>Insecta</taxon>
        <taxon>Pterygota</taxon>
        <taxon>Neoptera</taxon>
        <taxon>Endopterygota</taxon>
        <taxon>Lepidoptera</taxon>
        <taxon>Glossata</taxon>
        <taxon>Ditrysia</taxon>
        <taxon>Papilionoidea</taxon>
        <taxon>Nymphalidae</taxon>
        <taxon>Satyrinae</taxon>
        <taxon>Satyrini</taxon>
        <taxon>Parargina</taxon>
        <taxon>Pararge</taxon>
    </lineage>
</organism>
<feature type="non-terminal residue" evidence="11">
    <location>
        <position position="1151"/>
    </location>
</feature>
<evidence type="ECO:0000256" key="9">
    <source>
        <dbReference type="SAM" id="MobiDB-lite"/>
    </source>
</evidence>
<comment type="caution">
    <text evidence="11">The sequence shown here is derived from an EMBL/GenBank/DDBJ whole genome shotgun (WGS) entry which is preliminary data.</text>
</comment>
<evidence type="ECO:0000256" key="3">
    <source>
        <dbReference type="ARBA" id="ARBA00022679"/>
    </source>
</evidence>
<dbReference type="Gene3D" id="3.10.10.10">
    <property type="entry name" value="HIV Type 1 Reverse Transcriptase, subunit A, domain 1"/>
    <property type="match status" value="1"/>
</dbReference>
<dbReference type="EMBL" id="CAKXAJ010022428">
    <property type="protein sequence ID" value="CAH2227097.1"/>
    <property type="molecule type" value="Genomic_DNA"/>
</dbReference>